<evidence type="ECO:0000256" key="1">
    <source>
        <dbReference type="ARBA" id="ARBA00010996"/>
    </source>
</evidence>
<dbReference type="PANTHER" id="PTHR12151">
    <property type="entry name" value="ELECTRON TRANSPORT PROTIN SCO1/SENC FAMILY MEMBER"/>
    <property type="match status" value="1"/>
</dbReference>
<proteinExistence type="inferred from homology"/>
<dbReference type="AlphaFoldDB" id="A0A939HPJ4"/>
<comment type="similarity">
    <text evidence="1">Belongs to the SCO1/2 family.</text>
</comment>
<evidence type="ECO:0000256" key="3">
    <source>
        <dbReference type="PIRSR" id="PIRSR603782-1"/>
    </source>
</evidence>
<feature type="binding site" evidence="3">
    <location>
        <position position="89"/>
    </location>
    <ligand>
        <name>Cu cation</name>
        <dbReference type="ChEBI" id="CHEBI:23378"/>
    </ligand>
</feature>
<gene>
    <name evidence="6" type="ORF">J2D77_07360</name>
</gene>
<dbReference type="SUPFAM" id="SSF52833">
    <property type="entry name" value="Thioredoxin-like"/>
    <property type="match status" value="1"/>
</dbReference>
<dbReference type="Proteomes" id="UP000664073">
    <property type="component" value="Unassembled WGS sequence"/>
</dbReference>
<keyword evidence="3" id="KW-0479">Metal-binding</keyword>
<keyword evidence="2 3" id="KW-0186">Copper</keyword>
<feature type="disulfide bond" description="Redox-active" evidence="4">
    <location>
        <begin position="85"/>
        <end position="89"/>
    </location>
</feature>
<evidence type="ECO:0000256" key="4">
    <source>
        <dbReference type="PIRSR" id="PIRSR603782-2"/>
    </source>
</evidence>
<dbReference type="PANTHER" id="PTHR12151:SF25">
    <property type="entry name" value="LINALOOL DEHYDRATASE_ISOMERASE DOMAIN-CONTAINING PROTEIN"/>
    <property type="match status" value="1"/>
</dbReference>
<reference evidence="6" key="1">
    <citation type="submission" date="2021-03" db="EMBL/GenBank/DDBJ databases">
        <title>The complete genome sequence of Acetobacter sp. TBRC 12339.</title>
        <authorList>
            <person name="Charoenyingcharoen P."/>
            <person name="Yukphan P."/>
        </authorList>
    </citation>
    <scope>NUCLEOTIDE SEQUENCE</scope>
    <source>
        <strain evidence="6">TBRC 12339</strain>
    </source>
</reference>
<dbReference type="CDD" id="cd02968">
    <property type="entry name" value="SCO"/>
    <property type="match status" value="1"/>
</dbReference>
<dbReference type="EMBL" id="JAFVMH010000002">
    <property type="protein sequence ID" value="MBO1324964.1"/>
    <property type="molecule type" value="Genomic_DNA"/>
</dbReference>
<accession>A0A939HPJ4</accession>
<evidence type="ECO:0000256" key="5">
    <source>
        <dbReference type="SAM" id="Phobius"/>
    </source>
</evidence>
<feature type="transmembrane region" description="Helical" evidence="5">
    <location>
        <begin position="21"/>
        <end position="40"/>
    </location>
</feature>
<keyword evidence="5" id="KW-1133">Transmembrane helix</keyword>
<keyword evidence="5" id="KW-0812">Transmembrane</keyword>
<feature type="binding site" evidence="3">
    <location>
        <position position="173"/>
    </location>
    <ligand>
        <name>Cu cation</name>
        <dbReference type="ChEBI" id="CHEBI:23378"/>
    </ligand>
</feature>
<organism evidence="6 7">
    <name type="scientific">Acetobacter garciniae</name>
    <dbReference type="NCBI Taxonomy" id="2817435"/>
    <lineage>
        <taxon>Bacteria</taxon>
        <taxon>Pseudomonadati</taxon>
        <taxon>Pseudomonadota</taxon>
        <taxon>Alphaproteobacteria</taxon>
        <taxon>Acetobacterales</taxon>
        <taxon>Acetobacteraceae</taxon>
        <taxon>Acetobacter</taxon>
    </lineage>
</organism>
<keyword evidence="5" id="KW-0472">Membrane</keyword>
<dbReference type="Pfam" id="PF02630">
    <property type="entry name" value="SCO1-SenC"/>
    <property type="match status" value="1"/>
</dbReference>
<dbReference type="FunFam" id="3.40.30.10:FF:000013">
    <property type="entry name" value="Blast:Protein SCO1 homolog, mitochondrial"/>
    <property type="match status" value="1"/>
</dbReference>
<dbReference type="InterPro" id="IPR003782">
    <property type="entry name" value="SCO1/SenC"/>
</dbReference>
<dbReference type="Gene3D" id="3.40.30.10">
    <property type="entry name" value="Glutaredoxin"/>
    <property type="match status" value="1"/>
</dbReference>
<keyword evidence="7" id="KW-1185">Reference proteome</keyword>
<comment type="caution">
    <text evidence="6">The sequence shown here is derived from an EMBL/GenBank/DDBJ whole genome shotgun (WGS) entry which is preliminary data.</text>
</comment>
<keyword evidence="4" id="KW-1015">Disulfide bond</keyword>
<dbReference type="RefSeq" id="WP_207845586.1">
    <property type="nucleotide sequence ID" value="NZ_JAFVMH010000002.1"/>
</dbReference>
<protein>
    <submittedName>
        <fullName evidence="6">SCO family protein</fullName>
    </submittedName>
</protein>
<evidence type="ECO:0000313" key="6">
    <source>
        <dbReference type="EMBL" id="MBO1324964.1"/>
    </source>
</evidence>
<evidence type="ECO:0000256" key="2">
    <source>
        <dbReference type="ARBA" id="ARBA00023008"/>
    </source>
</evidence>
<name>A0A939HPJ4_9PROT</name>
<dbReference type="GO" id="GO:0046872">
    <property type="term" value="F:metal ion binding"/>
    <property type="evidence" value="ECO:0007669"/>
    <property type="project" value="UniProtKB-KW"/>
</dbReference>
<feature type="binding site" evidence="3">
    <location>
        <position position="85"/>
    </location>
    <ligand>
        <name>Cu cation</name>
        <dbReference type="ChEBI" id="CHEBI:23378"/>
    </ligand>
</feature>
<sequence length="210" mass="22343">MKRQDRRTGTRKGATPQQDRRAFLLIAGVAVVLLAGAAGFRALVGTRHGPDIGGPFGLTNANGRLVTQADFKGRYTLIYFGYTHCVDVCPLTLATVSAALDELGPKGRSVTPIFISVDPERDTPQVVGTYVSRFSPDIVGLSGTQAQLGPVLDEFHVTVRRHAGQGASGLVDHSSLLYLMDGHNHLVGMIPVDSSAHEIATDLARMLPAS</sequence>
<evidence type="ECO:0000313" key="7">
    <source>
        <dbReference type="Proteomes" id="UP000664073"/>
    </source>
</evidence>
<dbReference type="InterPro" id="IPR036249">
    <property type="entry name" value="Thioredoxin-like_sf"/>
</dbReference>